<keyword evidence="1" id="KW-0808">Transferase</keyword>
<dbReference type="Pfam" id="PF00078">
    <property type="entry name" value="RVT_1"/>
    <property type="match status" value="1"/>
</dbReference>
<dbReference type="AlphaFoldDB" id="A0A5E4M7G4"/>
<dbReference type="SUPFAM" id="SSF56672">
    <property type="entry name" value="DNA/RNA polymerases"/>
    <property type="match status" value="1"/>
</dbReference>
<evidence type="ECO:0000313" key="10">
    <source>
        <dbReference type="EMBL" id="VVC27451.1"/>
    </source>
</evidence>
<dbReference type="InterPro" id="IPR000477">
    <property type="entry name" value="RT_dom"/>
</dbReference>
<dbReference type="SUPFAM" id="SSF53098">
    <property type="entry name" value="Ribonuclease H-like"/>
    <property type="match status" value="1"/>
</dbReference>
<feature type="non-terminal residue" evidence="10">
    <location>
        <position position="846"/>
    </location>
</feature>
<reference evidence="10 11" key="1">
    <citation type="submission" date="2019-08" db="EMBL/GenBank/DDBJ databases">
        <authorList>
            <person name="Alioto T."/>
            <person name="Alioto T."/>
            <person name="Gomez Garrido J."/>
        </authorList>
    </citation>
    <scope>NUCLEOTIDE SEQUENCE [LARGE SCALE GENOMIC DNA]</scope>
</reference>
<dbReference type="CDD" id="cd01647">
    <property type="entry name" value="RT_LTR"/>
    <property type="match status" value="1"/>
</dbReference>
<keyword evidence="8" id="KW-0472">Membrane</keyword>
<feature type="non-terminal residue" evidence="10">
    <location>
        <position position="1"/>
    </location>
</feature>
<dbReference type="GO" id="GO:0003676">
    <property type="term" value="F:nucleic acid binding"/>
    <property type="evidence" value="ECO:0007669"/>
    <property type="project" value="InterPro"/>
</dbReference>
<dbReference type="Proteomes" id="UP000325440">
    <property type="component" value="Unassembled WGS sequence"/>
</dbReference>
<feature type="transmembrane region" description="Helical" evidence="8">
    <location>
        <begin position="820"/>
        <end position="844"/>
    </location>
</feature>
<keyword evidence="6" id="KW-0233">DNA recombination</keyword>
<keyword evidence="11" id="KW-1185">Reference proteome</keyword>
<dbReference type="Gene3D" id="2.40.70.10">
    <property type="entry name" value="Acid Proteases"/>
    <property type="match status" value="1"/>
</dbReference>
<keyword evidence="2" id="KW-0548">Nucleotidyltransferase</keyword>
<evidence type="ECO:0000256" key="1">
    <source>
        <dbReference type="ARBA" id="ARBA00022679"/>
    </source>
</evidence>
<dbReference type="InterPro" id="IPR036397">
    <property type="entry name" value="RNaseH_sf"/>
</dbReference>
<dbReference type="InterPro" id="IPR043502">
    <property type="entry name" value="DNA/RNA_pol_sf"/>
</dbReference>
<name>A0A5E4M7G4_9HEMI</name>
<keyword evidence="3" id="KW-0540">Nuclease</keyword>
<accession>A0A5E4M7G4</accession>
<feature type="compositionally biased region" description="Basic and acidic residues" evidence="7">
    <location>
        <begin position="54"/>
        <end position="71"/>
    </location>
</feature>
<dbReference type="InterPro" id="IPR012337">
    <property type="entry name" value="RNaseH-like_sf"/>
</dbReference>
<organism evidence="10 11">
    <name type="scientific">Cinara cedri</name>
    <dbReference type="NCBI Taxonomy" id="506608"/>
    <lineage>
        <taxon>Eukaryota</taxon>
        <taxon>Metazoa</taxon>
        <taxon>Ecdysozoa</taxon>
        <taxon>Arthropoda</taxon>
        <taxon>Hexapoda</taxon>
        <taxon>Insecta</taxon>
        <taxon>Pterygota</taxon>
        <taxon>Neoptera</taxon>
        <taxon>Paraneoptera</taxon>
        <taxon>Hemiptera</taxon>
        <taxon>Sternorrhyncha</taxon>
        <taxon>Aphidomorpha</taxon>
        <taxon>Aphidoidea</taxon>
        <taxon>Aphididae</taxon>
        <taxon>Lachninae</taxon>
        <taxon>Cinara</taxon>
    </lineage>
</organism>
<evidence type="ECO:0000259" key="9">
    <source>
        <dbReference type="PROSITE" id="PS50879"/>
    </source>
</evidence>
<dbReference type="InterPro" id="IPR001969">
    <property type="entry name" value="Aspartic_peptidase_AS"/>
</dbReference>
<evidence type="ECO:0000256" key="7">
    <source>
        <dbReference type="SAM" id="MobiDB-lite"/>
    </source>
</evidence>
<dbReference type="GO" id="GO:0004190">
    <property type="term" value="F:aspartic-type endopeptidase activity"/>
    <property type="evidence" value="ECO:0007669"/>
    <property type="project" value="InterPro"/>
</dbReference>
<dbReference type="Gene3D" id="3.30.70.270">
    <property type="match status" value="1"/>
</dbReference>
<dbReference type="PROSITE" id="PS00141">
    <property type="entry name" value="ASP_PROTEASE"/>
    <property type="match status" value="1"/>
</dbReference>
<dbReference type="CDD" id="cd09276">
    <property type="entry name" value="Rnase_HI_RT_non_LTR"/>
    <property type="match status" value="1"/>
</dbReference>
<keyword evidence="4" id="KW-0378">Hydrolase</keyword>
<keyword evidence="8" id="KW-1133">Transmembrane helix</keyword>
<keyword evidence="8" id="KW-0812">Transmembrane</keyword>
<feature type="region of interest" description="Disordered" evidence="7">
    <location>
        <begin position="38"/>
        <end position="71"/>
    </location>
</feature>
<dbReference type="Gene3D" id="3.30.420.10">
    <property type="entry name" value="Ribonuclease H-like superfamily/Ribonuclease H"/>
    <property type="match status" value="1"/>
</dbReference>
<dbReference type="OrthoDB" id="6625531at2759"/>
<evidence type="ECO:0000256" key="8">
    <source>
        <dbReference type="SAM" id="Phobius"/>
    </source>
</evidence>
<dbReference type="InterPro" id="IPR050951">
    <property type="entry name" value="Retrovirus_Pol_polyprotein"/>
</dbReference>
<dbReference type="InterPro" id="IPR002156">
    <property type="entry name" value="RNaseH_domain"/>
</dbReference>
<gene>
    <name evidence="10" type="ORF">CINCED_3A025589</name>
</gene>
<dbReference type="PANTHER" id="PTHR37984:SF5">
    <property type="entry name" value="PROTEIN NYNRIN-LIKE"/>
    <property type="match status" value="1"/>
</dbReference>
<keyword evidence="5" id="KW-0695">RNA-directed DNA polymerase</keyword>
<keyword evidence="4" id="KW-0255">Endonuclease</keyword>
<dbReference type="SUPFAM" id="SSF50630">
    <property type="entry name" value="Acid proteases"/>
    <property type="match status" value="1"/>
</dbReference>
<dbReference type="InterPro" id="IPR021109">
    <property type="entry name" value="Peptidase_aspartic_dom_sf"/>
</dbReference>
<evidence type="ECO:0000256" key="4">
    <source>
        <dbReference type="ARBA" id="ARBA00022759"/>
    </source>
</evidence>
<protein>
    <submittedName>
        <fullName evidence="10">Aspartic peptidase, active site,Ribonuclease H-like domain,Ribonuclease H domain,Aspartic peptidase</fullName>
    </submittedName>
</protein>
<dbReference type="Gene3D" id="3.10.10.10">
    <property type="entry name" value="HIV Type 1 Reverse Transcriptase, subunit A, domain 1"/>
    <property type="match status" value="1"/>
</dbReference>
<evidence type="ECO:0000256" key="3">
    <source>
        <dbReference type="ARBA" id="ARBA00022722"/>
    </source>
</evidence>
<dbReference type="GO" id="GO:0004523">
    <property type="term" value="F:RNA-DNA hybrid ribonuclease activity"/>
    <property type="evidence" value="ECO:0007669"/>
    <property type="project" value="InterPro"/>
</dbReference>
<dbReference type="GO" id="GO:0003964">
    <property type="term" value="F:RNA-directed DNA polymerase activity"/>
    <property type="evidence" value="ECO:0007669"/>
    <property type="project" value="UniProtKB-KW"/>
</dbReference>
<evidence type="ECO:0000256" key="5">
    <source>
        <dbReference type="ARBA" id="ARBA00022918"/>
    </source>
</evidence>
<dbReference type="EMBL" id="CABPRJ010000119">
    <property type="protein sequence ID" value="VVC27451.1"/>
    <property type="molecule type" value="Genomic_DNA"/>
</dbReference>
<dbReference type="GO" id="GO:0006310">
    <property type="term" value="P:DNA recombination"/>
    <property type="evidence" value="ECO:0007669"/>
    <property type="project" value="UniProtKB-KW"/>
</dbReference>
<dbReference type="GO" id="GO:0006508">
    <property type="term" value="P:proteolysis"/>
    <property type="evidence" value="ECO:0007669"/>
    <property type="project" value="InterPro"/>
</dbReference>
<feature type="domain" description="RNase H type-1" evidence="9">
    <location>
        <begin position="543"/>
        <end position="699"/>
    </location>
</feature>
<evidence type="ECO:0000256" key="2">
    <source>
        <dbReference type="ARBA" id="ARBA00022695"/>
    </source>
</evidence>
<dbReference type="CDD" id="cd00303">
    <property type="entry name" value="retropepsin_like"/>
    <property type="match status" value="1"/>
</dbReference>
<proteinExistence type="predicted"/>
<evidence type="ECO:0000256" key="6">
    <source>
        <dbReference type="ARBA" id="ARBA00023172"/>
    </source>
</evidence>
<dbReference type="GO" id="GO:0042575">
    <property type="term" value="C:DNA polymerase complex"/>
    <property type="evidence" value="ECO:0007669"/>
    <property type="project" value="UniProtKB-ARBA"/>
</dbReference>
<dbReference type="PANTHER" id="PTHR37984">
    <property type="entry name" value="PROTEIN CBG26694"/>
    <property type="match status" value="1"/>
</dbReference>
<evidence type="ECO:0000313" key="11">
    <source>
        <dbReference type="Proteomes" id="UP000325440"/>
    </source>
</evidence>
<dbReference type="PROSITE" id="PS50879">
    <property type="entry name" value="RNASE_H_1"/>
    <property type="match status" value="1"/>
</dbReference>
<sequence>KNNSNFSSPIDPVPVNKSVDVSTSEIPVIISDPIEHVKNPPILKTPVLGPTVPNEEKVKDPSDDSRDNTEYRRPELNITIFENLCRALIDTGASVSAISEHYFLSLKSTIPTDQSLSILPVTSVTISTAVESRSRRVTQQVLIPFFINKIAADCIFLVVPRLSTPMILGTDWLTDHLVDIRYSVRIFYFPLWDTQFSFADEGISVQAQLDSVFTITYDEPDIESFNNIFEQLRINTHLTDKQYNEAVQLFKKYNSIFRIRPGLNKLYVCKFNVSEDVPFKITPYPIPFSRRPAVEYELNRMLEWGVIERCSSPYSNPILCVTKTDGGVRLCLAARRINQIILPMRDSSPPLEKLLGRFQGNVSFSSIDFTSGYWQVPLHVDVRKFTAFLYNGRTYQFCVVPFGLNISYNIVFLRKYIVPVLNSITLAECVDNRAIPWALRLKGGIGQSDDNSSISRPTDRITATGSFFFLLFAPTPFTDTDLFIFAPFPTQNERLKVHTSPRHGRPRPPVRSVRGERPGRITLVANSVFTAANSCLKYYYLNIFFFVKTTSSDSCQHTKIIDTYRKLCENFTFDIEPSSPYNIISFWKRHININTQLLLLNKHNTIHALIKANFNEIVNSEFHDYTQIYTDASKNANVISDSLSVLLALESPNPFNEIIQQIHNILARSKKTIQFMWVPSHTGIMGNEKADALANEATASPDKKSWDLVPLSNKLKEIKKSIGKWHTSTNLSRREDIVTTRTSLGHTNLTHVHLIKHEEPPICTQCNEQLTIKHIILHCPQFAQAKSILNHQTTMETTLGEHNTHLINIFFKLSLTISCLWFIFLLAACASAIGIDTIVLVLGIKI</sequence>
<dbReference type="InterPro" id="IPR043128">
    <property type="entry name" value="Rev_trsase/Diguanyl_cyclase"/>
</dbReference>
<dbReference type="Pfam" id="PF00075">
    <property type="entry name" value="RNase_H"/>
    <property type="match status" value="1"/>
</dbReference>